<keyword evidence="11" id="KW-0282">Flagellum</keyword>
<dbReference type="InterPro" id="IPR025713">
    <property type="entry name" value="MotB-like_N_dom"/>
</dbReference>
<keyword evidence="11" id="KW-0969">Cilium</keyword>
<evidence type="ECO:0000259" key="10">
    <source>
        <dbReference type="PROSITE" id="PS51123"/>
    </source>
</evidence>
<dbReference type="PANTHER" id="PTHR30329:SF21">
    <property type="entry name" value="LIPOPROTEIN YIAD-RELATED"/>
    <property type="match status" value="1"/>
</dbReference>
<evidence type="ECO:0000256" key="2">
    <source>
        <dbReference type="ARBA" id="ARBA00008914"/>
    </source>
</evidence>
<keyword evidence="11" id="KW-0966">Cell projection</keyword>
<evidence type="ECO:0000256" key="1">
    <source>
        <dbReference type="ARBA" id="ARBA00004162"/>
    </source>
</evidence>
<feature type="domain" description="OmpA-like" evidence="10">
    <location>
        <begin position="150"/>
        <end position="271"/>
    </location>
</feature>
<evidence type="ECO:0000256" key="7">
    <source>
        <dbReference type="PROSITE-ProRule" id="PRU00473"/>
    </source>
</evidence>
<evidence type="ECO:0000256" key="6">
    <source>
        <dbReference type="ARBA" id="ARBA00023136"/>
    </source>
</evidence>
<comment type="caution">
    <text evidence="11">The sequence shown here is derived from an EMBL/GenBank/DDBJ whole genome shotgun (WGS) entry which is preliminary data.</text>
</comment>
<keyword evidence="5 9" id="KW-1133">Transmembrane helix</keyword>
<dbReference type="Pfam" id="PF00691">
    <property type="entry name" value="OmpA"/>
    <property type="match status" value="1"/>
</dbReference>
<protein>
    <submittedName>
        <fullName evidence="11">Flagellar motor protein MotB</fullName>
    </submittedName>
</protein>
<dbReference type="Proteomes" id="UP001597169">
    <property type="component" value="Unassembled WGS sequence"/>
</dbReference>
<keyword evidence="6 7" id="KW-0472">Membrane</keyword>
<gene>
    <name evidence="11" type="ORF">ACFQ3J_18520</name>
</gene>
<name>A0ABW3PZL8_9BACL</name>
<dbReference type="InterPro" id="IPR006665">
    <property type="entry name" value="OmpA-like"/>
</dbReference>
<dbReference type="SUPFAM" id="SSF103088">
    <property type="entry name" value="OmpA-like"/>
    <property type="match status" value="1"/>
</dbReference>
<dbReference type="RefSeq" id="WP_251582831.1">
    <property type="nucleotide sequence ID" value="NZ_JBHTKX010000002.1"/>
</dbReference>
<sequence>MRQRNRRTRNAGRAHSSGSQHDRWMITYADLITLLLIFFVMMSAMSRLDASKYEEVTNSLQTTFQSSSGVLDGGTGVIDHPSGQNGDTSSQANQPGSDETDSEADSGPMTERETAFREQEQELQDLMGLIENYIKDHELEDLIFVADKPQGISITLSEQFLFRTGDANLMEGAGPVLSQLASLFRDLATTISIEGHTDNTPVTSGSKYRDNWELSGERALSVLRYFIEHEGLDPDSFQYAGYADNRPAAENTTEAGRQQNRRVEITVLRQLQGE</sequence>
<comment type="similarity">
    <text evidence="2">Belongs to the MotB family.</text>
</comment>
<evidence type="ECO:0000256" key="9">
    <source>
        <dbReference type="SAM" id="Phobius"/>
    </source>
</evidence>
<evidence type="ECO:0000256" key="8">
    <source>
        <dbReference type="SAM" id="MobiDB-lite"/>
    </source>
</evidence>
<feature type="region of interest" description="Disordered" evidence="8">
    <location>
        <begin position="65"/>
        <end position="116"/>
    </location>
</feature>
<evidence type="ECO:0000313" key="12">
    <source>
        <dbReference type="Proteomes" id="UP001597169"/>
    </source>
</evidence>
<dbReference type="InterPro" id="IPR036737">
    <property type="entry name" value="OmpA-like_sf"/>
</dbReference>
<feature type="transmembrane region" description="Helical" evidence="9">
    <location>
        <begin position="25"/>
        <end position="45"/>
    </location>
</feature>
<feature type="region of interest" description="Disordered" evidence="8">
    <location>
        <begin position="1"/>
        <end position="20"/>
    </location>
</feature>
<feature type="compositionally biased region" description="Basic residues" evidence="8">
    <location>
        <begin position="1"/>
        <end position="12"/>
    </location>
</feature>
<dbReference type="InterPro" id="IPR050330">
    <property type="entry name" value="Bact_OuterMem_StrucFunc"/>
</dbReference>
<feature type="compositionally biased region" description="Polar residues" evidence="8">
    <location>
        <begin position="82"/>
        <end position="97"/>
    </location>
</feature>
<dbReference type="PROSITE" id="PS51123">
    <property type="entry name" value="OMPA_2"/>
    <property type="match status" value="1"/>
</dbReference>
<organism evidence="11 12">
    <name type="scientific">Paenibacillus provencensis</name>
    <dbReference type="NCBI Taxonomy" id="441151"/>
    <lineage>
        <taxon>Bacteria</taxon>
        <taxon>Bacillati</taxon>
        <taxon>Bacillota</taxon>
        <taxon>Bacilli</taxon>
        <taxon>Bacillales</taxon>
        <taxon>Paenibacillaceae</taxon>
        <taxon>Paenibacillus</taxon>
    </lineage>
</organism>
<dbReference type="EMBL" id="JBHTKX010000002">
    <property type="protein sequence ID" value="MFD1130163.1"/>
    <property type="molecule type" value="Genomic_DNA"/>
</dbReference>
<reference evidence="12" key="1">
    <citation type="journal article" date="2019" name="Int. J. Syst. Evol. Microbiol.">
        <title>The Global Catalogue of Microorganisms (GCM) 10K type strain sequencing project: providing services to taxonomists for standard genome sequencing and annotation.</title>
        <authorList>
            <consortium name="The Broad Institute Genomics Platform"/>
            <consortium name="The Broad Institute Genome Sequencing Center for Infectious Disease"/>
            <person name="Wu L."/>
            <person name="Ma J."/>
        </authorList>
    </citation>
    <scope>NUCLEOTIDE SEQUENCE [LARGE SCALE GENOMIC DNA]</scope>
    <source>
        <strain evidence="12">CCUG 53519</strain>
    </source>
</reference>
<dbReference type="CDD" id="cd07185">
    <property type="entry name" value="OmpA_C-like"/>
    <property type="match status" value="1"/>
</dbReference>
<dbReference type="PANTHER" id="PTHR30329">
    <property type="entry name" value="STATOR ELEMENT OF FLAGELLAR MOTOR COMPLEX"/>
    <property type="match status" value="1"/>
</dbReference>
<keyword evidence="12" id="KW-1185">Reference proteome</keyword>
<dbReference type="Gene3D" id="3.30.1330.60">
    <property type="entry name" value="OmpA-like domain"/>
    <property type="match status" value="1"/>
</dbReference>
<accession>A0ABW3PZL8</accession>
<comment type="subcellular location">
    <subcellularLocation>
        <location evidence="1">Cell membrane</location>
        <topology evidence="1">Single-pass membrane protein</topology>
    </subcellularLocation>
</comment>
<evidence type="ECO:0000313" key="11">
    <source>
        <dbReference type="EMBL" id="MFD1130163.1"/>
    </source>
</evidence>
<keyword evidence="4 9" id="KW-0812">Transmembrane</keyword>
<evidence type="ECO:0000256" key="5">
    <source>
        <dbReference type="ARBA" id="ARBA00022989"/>
    </source>
</evidence>
<proteinExistence type="inferred from homology"/>
<evidence type="ECO:0000256" key="4">
    <source>
        <dbReference type="ARBA" id="ARBA00022692"/>
    </source>
</evidence>
<dbReference type="Pfam" id="PF13677">
    <property type="entry name" value="MotB_plug"/>
    <property type="match status" value="1"/>
</dbReference>
<keyword evidence="3" id="KW-1003">Cell membrane</keyword>
<evidence type="ECO:0000256" key="3">
    <source>
        <dbReference type="ARBA" id="ARBA00022475"/>
    </source>
</evidence>